<dbReference type="GO" id="GO:0005975">
    <property type="term" value="P:carbohydrate metabolic process"/>
    <property type="evidence" value="ECO:0007669"/>
    <property type="project" value="InterPro"/>
</dbReference>
<dbReference type="CDD" id="cd06543">
    <property type="entry name" value="GH18_PF-ChiA-like"/>
    <property type="match status" value="1"/>
</dbReference>
<dbReference type="SUPFAM" id="SSF49384">
    <property type="entry name" value="Carbohydrate-binding domain"/>
    <property type="match status" value="1"/>
</dbReference>
<reference evidence="5 6" key="1">
    <citation type="submission" date="2016-11" db="EMBL/GenBank/DDBJ databases">
        <authorList>
            <person name="Jaros S."/>
            <person name="Januszkiewicz K."/>
            <person name="Wedrychowicz H."/>
        </authorList>
    </citation>
    <scope>NUCLEOTIDE SEQUENCE [LARGE SCALE GENOMIC DNA]</scope>
    <source>
        <strain evidence="5 6">DSM 46144</strain>
    </source>
</reference>
<feature type="compositionally biased region" description="Low complexity" evidence="1">
    <location>
        <begin position="167"/>
        <end position="176"/>
    </location>
</feature>
<evidence type="ECO:0000259" key="3">
    <source>
        <dbReference type="PROSITE" id="PS51173"/>
    </source>
</evidence>
<name>A0A1M7RC01_9ACTN</name>
<dbReference type="Gene3D" id="2.60.40.290">
    <property type="match status" value="1"/>
</dbReference>
<sequence length="524" mass="53604">MPPVPVREQPPDGFRGGHRRRRSRKPIRRLGVAGLLATVVAVTVATFTAGQAQAAGFSVSYVQSARWDSGYTGAYTVTNTGADAVESWSLAFTLPDGARITSLWNGRMSVSGRDVTVRNETWNGRLAPDASVVVGFVADATGTEQAAPDGCTINGVSCTESTGEPITAGPSDAPSAPAAPKPTAPNPAATSTAPATSAAPVAPGPPVIPGSPVMIPGTPAPTGTEFAPYVDVLLHPPYDLAAAAASTGVRQYTLGFLVANGGCTPSWGGVLPVGDAGIARRVSALREAGGDVRLSFGGATGTELATVCSTPEQLAAAYQSAIDAYAATRIDFDVEGAALADTAANRRRAEAITILRQTAAAAGRPLDVSVTLPVLPQGLTQGGVDLLTDARAADVVFDAVNVMAMDYGDAAAPDPAGRMGRFAIDAVTAVQAQVRGVFGLSDDAAWRSLAVTPMIGVNDVATEVFTPADARIVAEFARSKELAWYSMWSAARDTPCVGGPKPVADPTCSGLAEEPLAFTRAFVE</sequence>
<feature type="domain" description="CBM2" evidence="3">
    <location>
        <begin position="50"/>
        <end position="161"/>
    </location>
</feature>
<dbReference type="PROSITE" id="PS51910">
    <property type="entry name" value="GH18_2"/>
    <property type="match status" value="1"/>
</dbReference>
<feature type="transmembrane region" description="Helical" evidence="2">
    <location>
        <begin position="30"/>
        <end position="50"/>
    </location>
</feature>
<keyword evidence="6" id="KW-1185">Reference proteome</keyword>
<dbReference type="InterPro" id="IPR012291">
    <property type="entry name" value="CBM2_carb-bd_dom_sf"/>
</dbReference>
<dbReference type="PROSITE" id="PS51173">
    <property type="entry name" value="CBM2"/>
    <property type="match status" value="1"/>
</dbReference>
<evidence type="ECO:0000313" key="6">
    <source>
        <dbReference type="Proteomes" id="UP000184440"/>
    </source>
</evidence>
<keyword evidence="2" id="KW-0472">Membrane</keyword>
<dbReference type="Proteomes" id="UP000184440">
    <property type="component" value="Unassembled WGS sequence"/>
</dbReference>
<feature type="region of interest" description="Disordered" evidence="1">
    <location>
        <begin position="162"/>
        <end position="204"/>
    </location>
</feature>
<dbReference type="EMBL" id="FRCS01000009">
    <property type="protein sequence ID" value="SHN43736.1"/>
    <property type="molecule type" value="Genomic_DNA"/>
</dbReference>
<dbReference type="SUPFAM" id="SSF51445">
    <property type="entry name" value="(Trans)glycosidases"/>
    <property type="match status" value="1"/>
</dbReference>
<protein>
    <submittedName>
        <fullName evidence="5">Chitinase family 18</fullName>
    </submittedName>
</protein>
<dbReference type="InterPro" id="IPR001919">
    <property type="entry name" value="CBD2"/>
</dbReference>
<dbReference type="InterPro" id="IPR017853">
    <property type="entry name" value="GH"/>
</dbReference>
<proteinExistence type="predicted"/>
<evidence type="ECO:0000313" key="5">
    <source>
        <dbReference type="EMBL" id="SHN43736.1"/>
    </source>
</evidence>
<evidence type="ECO:0000256" key="1">
    <source>
        <dbReference type="SAM" id="MobiDB-lite"/>
    </source>
</evidence>
<dbReference type="AlphaFoldDB" id="A0A1M7RC01"/>
<dbReference type="InterPro" id="IPR052750">
    <property type="entry name" value="GH18_Chitinase"/>
</dbReference>
<accession>A0A1M7RC01</accession>
<dbReference type="PANTHER" id="PTHR42976">
    <property type="entry name" value="BIFUNCTIONAL CHITINASE/LYSOZYME-RELATED"/>
    <property type="match status" value="1"/>
</dbReference>
<dbReference type="InterPro" id="IPR008965">
    <property type="entry name" value="CBM2/CBM3_carb-bd_dom_sf"/>
</dbReference>
<keyword evidence="2" id="KW-0812">Transmembrane</keyword>
<evidence type="ECO:0000256" key="2">
    <source>
        <dbReference type="SAM" id="Phobius"/>
    </source>
</evidence>
<dbReference type="STRING" id="134849.SAMN05443668_109321"/>
<dbReference type="Pfam" id="PF00553">
    <property type="entry name" value="CBM_2"/>
    <property type="match status" value="1"/>
</dbReference>
<feature type="compositionally biased region" description="Low complexity" evidence="1">
    <location>
        <begin position="186"/>
        <end position="201"/>
    </location>
</feature>
<dbReference type="GO" id="GO:0004553">
    <property type="term" value="F:hydrolase activity, hydrolyzing O-glycosyl compounds"/>
    <property type="evidence" value="ECO:0007669"/>
    <property type="project" value="InterPro"/>
</dbReference>
<dbReference type="Gene3D" id="3.20.20.80">
    <property type="entry name" value="Glycosidases"/>
    <property type="match status" value="1"/>
</dbReference>
<evidence type="ECO:0000259" key="4">
    <source>
        <dbReference type="PROSITE" id="PS51910"/>
    </source>
</evidence>
<dbReference type="RefSeq" id="WP_218617814.1">
    <property type="nucleotide sequence ID" value="NZ_FRCS01000009.1"/>
</dbReference>
<organism evidence="5 6">
    <name type="scientific">Cryptosporangium aurantiacum</name>
    <dbReference type="NCBI Taxonomy" id="134849"/>
    <lineage>
        <taxon>Bacteria</taxon>
        <taxon>Bacillati</taxon>
        <taxon>Actinomycetota</taxon>
        <taxon>Actinomycetes</taxon>
        <taxon>Cryptosporangiales</taxon>
        <taxon>Cryptosporangiaceae</taxon>
        <taxon>Cryptosporangium</taxon>
    </lineage>
</organism>
<dbReference type="SMART" id="SM00637">
    <property type="entry name" value="CBD_II"/>
    <property type="match status" value="1"/>
</dbReference>
<dbReference type="InterPro" id="IPR001223">
    <property type="entry name" value="Glyco_hydro18_cat"/>
</dbReference>
<feature type="region of interest" description="Disordered" evidence="1">
    <location>
        <begin position="1"/>
        <end position="23"/>
    </location>
</feature>
<feature type="domain" description="GH18" evidence="4">
    <location>
        <begin position="224"/>
        <end position="514"/>
    </location>
</feature>
<dbReference type="PANTHER" id="PTHR42976:SF1">
    <property type="entry name" value="GH18 DOMAIN-CONTAINING PROTEIN-RELATED"/>
    <property type="match status" value="1"/>
</dbReference>
<keyword evidence="2" id="KW-1133">Transmembrane helix</keyword>
<dbReference type="GO" id="GO:0030247">
    <property type="term" value="F:polysaccharide binding"/>
    <property type="evidence" value="ECO:0007669"/>
    <property type="project" value="UniProtKB-UniRule"/>
</dbReference>
<gene>
    <name evidence="5" type="ORF">SAMN05443668_109321</name>
</gene>